<dbReference type="SUPFAM" id="SSF117070">
    <property type="entry name" value="LEA14-like"/>
    <property type="match status" value="1"/>
</dbReference>
<evidence type="ECO:0000256" key="3">
    <source>
        <dbReference type="ARBA" id="ARBA00022989"/>
    </source>
</evidence>
<dbReference type="EMBL" id="BT122798">
    <property type="protein sequence ID" value="ADE76149.1"/>
    <property type="molecule type" value="mRNA"/>
</dbReference>
<evidence type="ECO:0000256" key="2">
    <source>
        <dbReference type="ARBA" id="ARBA00022692"/>
    </source>
</evidence>
<dbReference type="PANTHER" id="PTHR31234:SF8">
    <property type="entry name" value="EXPRESSED PROTEIN"/>
    <property type="match status" value="1"/>
</dbReference>
<feature type="domain" description="Late embryogenesis abundant protein LEA-2 subgroup" evidence="6">
    <location>
        <begin position="99"/>
        <end position="196"/>
    </location>
</feature>
<protein>
    <recommendedName>
        <fullName evidence="6">Late embryogenesis abundant protein LEA-2 subgroup domain-containing protein</fullName>
    </recommendedName>
</protein>
<evidence type="ECO:0000313" key="7">
    <source>
        <dbReference type="EMBL" id="ADE76149.1"/>
    </source>
</evidence>
<dbReference type="Gene3D" id="2.60.40.1820">
    <property type="match status" value="1"/>
</dbReference>
<keyword evidence="2 5" id="KW-0812">Transmembrane</keyword>
<keyword evidence="3 5" id="KW-1133">Transmembrane helix</keyword>
<evidence type="ECO:0000256" key="4">
    <source>
        <dbReference type="ARBA" id="ARBA00023136"/>
    </source>
</evidence>
<keyword evidence="4 5" id="KW-0472">Membrane</keyword>
<dbReference type="InterPro" id="IPR044839">
    <property type="entry name" value="NDR1-like"/>
</dbReference>
<dbReference type="GO" id="GO:0098542">
    <property type="term" value="P:defense response to other organism"/>
    <property type="evidence" value="ECO:0007669"/>
    <property type="project" value="InterPro"/>
</dbReference>
<dbReference type="AlphaFoldDB" id="D5A9D0"/>
<feature type="transmembrane region" description="Helical" evidence="5">
    <location>
        <begin position="26"/>
        <end position="56"/>
    </location>
</feature>
<evidence type="ECO:0000256" key="1">
    <source>
        <dbReference type="ARBA" id="ARBA00004167"/>
    </source>
</evidence>
<comment type="subcellular location">
    <subcellularLocation>
        <location evidence="1">Membrane</location>
        <topology evidence="1">Single-pass membrane protein</topology>
    </subcellularLocation>
</comment>
<evidence type="ECO:0000259" key="6">
    <source>
        <dbReference type="Pfam" id="PF03168"/>
    </source>
</evidence>
<organism evidence="7">
    <name type="scientific">Picea sitchensis</name>
    <name type="common">Sitka spruce</name>
    <name type="synonym">Pinus sitchensis</name>
    <dbReference type="NCBI Taxonomy" id="3332"/>
    <lineage>
        <taxon>Eukaryota</taxon>
        <taxon>Viridiplantae</taxon>
        <taxon>Streptophyta</taxon>
        <taxon>Embryophyta</taxon>
        <taxon>Tracheophyta</taxon>
        <taxon>Spermatophyta</taxon>
        <taxon>Pinopsida</taxon>
        <taxon>Pinidae</taxon>
        <taxon>Conifers I</taxon>
        <taxon>Pinales</taxon>
        <taxon>Pinaceae</taxon>
        <taxon>Picea</taxon>
    </lineage>
</organism>
<evidence type="ECO:0000256" key="5">
    <source>
        <dbReference type="SAM" id="Phobius"/>
    </source>
</evidence>
<dbReference type="InterPro" id="IPR004864">
    <property type="entry name" value="LEA_2"/>
</dbReference>
<sequence>MVGSSPPPYRRAPGGFRENNQVSTFSFTRCCCCVFSLIFIVVAIVGVIALVVFMVLKPKKPEFNLQSVTVVSLETYPPLGSALTSMEVFLTLNITMAFTALNPNKVGIKYSGSEFYVMYKDMPLGVAVVPPFYQPSHSNTTVQTELVVTRVNILQAAALDLIRDATVNDRVPLRITGDVGARIRVLQINSPKVQVSLDCQIVISPRRRALTSKQCGVDGVIF</sequence>
<dbReference type="OMA" id="ESRFTIM"/>
<proteinExistence type="evidence at transcript level"/>
<accession>D5A9D0</accession>
<dbReference type="Pfam" id="PF03168">
    <property type="entry name" value="LEA_2"/>
    <property type="match status" value="1"/>
</dbReference>
<reference evidence="7" key="1">
    <citation type="submission" date="2010-04" db="EMBL/GenBank/DDBJ databases">
        <authorList>
            <person name="Reid K.E."/>
            <person name="Liao N."/>
            <person name="Chan S."/>
            <person name="Docking R."/>
            <person name="Taylor G."/>
            <person name="Moore R."/>
            <person name="Mayo M."/>
            <person name="Munro S."/>
            <person name="King J."/>
            <person name="Yanchuk A."/>
            <person name="Holt R."/>
            <person name="Jones S."/>
            <person name="Marra M."/>
            <person name="Ritland C.E."/>
            <person name="Ritland K."/>
            <person name="Bohlmann J."/>
        </authorList>
    </citation>
    <scope>NUCLEOTIDE SEQUENCE</scope>
    <source>
        <tissue evidence="7">Bud</tissue>
    </source>
</reference>
<dbReference type="PANTHER" id="PTHR31234">
    <property type="entry name" value="LATE EMBRYOGENESIS ABUNDANT (LEA) HYDROXYPROLINE-RICH GLYCOPROTEIN FAMILY"/>
    <property type="match status" value="1"/>
</dbReference>
<dbReference type="GO" id="GO:0005886">
    <property type="term" value="C:plasma membrane"/>
    <property type="evidence" value="ECO:0007669"/>
    <property type="project" value="TreeGrafter"/>
</dbReference>
<name>D5A9D0_PICSI</name>